<sequence>MSRRADATASLDGIPHPVFTSHRTTTIELHKHLRALILDSTLPPGASLRQAELARVFGISPEPLSGRRFACFRRKGSSTPNSTRRVGFAHSMSAVM</sequence>
<dbReference type="Gene3D" id="1.10.10.10">
    <property type="entry name" value="Winged helix-like DNA-binding domain superfamily/Winged helix DNA-binding domain"/>
    <property type="match status" value="1"/>
</dbReference>
<dbReference type="EMBL" id="CP008951">
    <property type="protein sequence ID" value="AII11426.1"/>
    <property type="molecule type" value="Genomic_DNA"/>
</dbReference>
<dbReference type="Proteomes" id="UP000028488">
    <property type="component" value="Plasmid pPDG4"/>
</dbReference>
<organism evidence="1 2">
    <name type="scientific">Rhodococcus opacus</name>
    <name type="common">Nocardia opaca</name>
    <dbReference type="NCBI Taxonomy" id="37919"/>
    <lineage>
        <taxon>Bacteria</taxon>
        <taxon>Bacillati</taxon>
        <taxon>Actinomycetota</taxon>
        <taxon>Actinomycetes</taxon>
        <taxon>Mycobacteriales</taxon>
        <taxon>Nocardiaceae</taxon>
        <taxon>Rhodococcus</taxon>
    </lineage>
</organism>
<keyword evidence="1" id="KW-0614">Plasmid</keyword>
<evidence type="ECO:0000313" key="1">
    <source>
        <dbReference type="EMBL" id="AII11426.1"/>
    </source>
</evidence>
<gene>
    <name evidence="1" type="ORF">EP51_46385</name>
</gene>
<proteinExistence type="predicted"/>
<evidence type="ECO:0000313" key="2">
    <source>
        <dbReference type="Proteomes" id="UP000028488"/>
    </source>
</evidence>
<accession>A0A076F0A1</accession>
<dbReference type="InterPro" id="IPR036388">
    <property type="entry name" value="WH-like_DNA-bd_sf"/>
</dbReference>
<protein>
    <recommendedName>
        <fullName evidence="3">GntR family transcriptional regulator</fullName>
    </recommendedName>
</protein>
<evidence type="ECO:0008006" key="3">
    <source>
        <dbReference type="Google" id="ProtNLM"/>
    </source>
</evidence>
<dbReference type="AlphaFoldDB" id="A0A076F0A1"/>
<geneLocation type="plasmid" evidence="1 2">
    <name>pPDG4</name>
</geneLocation>
<reference evidence="1 2" key="1">
    <citation type="submission" date="2014-07" db="EMBL/GenBank/DDBJ databases">
        <title>Genome Sequence of Rhodococcus opacus Strain R7, a Biodegrader of Mono- and Polycyclic Aromatic Hydrocarbons.</title>
        <authorList>
            <person name="Di Gennaro P."/>
            <person name="Zampolli J."/>
            <person name="Presti I."/>
            <person name="Cappelletti M."/>
            <person name="D'Ursi P."/>
            <person name="Orro A."/>
            <person name="Mezzelani A."/>
            <person name="Milanesi L."/>
        </authorList>
    </citation>
    <scope>NUCLEOTIDE SEQUENCE [LARGE SCALE GENOMIC DNA]</scope>
    <source>
        <strain evidence="1 2">R7</strain>
        <plasmid evidence="1">pPDG4</plasmid>
    </source>
</reference>
<name>A0A076F0A1_RHOOP</name>